<reference evidence="3" key="1">
    <citation type="submission" date="2022-01" db="EMBL/GenBank/DDBJ databases">
        <title>Whole genome-based taxonomy of the Shewanellaceae.</title>
        <authorList>
            <person name="Martin-Rodriguez A.J."/>
        </authorList>
    </citation>
    <scope>NUCLEOTIDE SEQUENCE</scope>
    <source>
        <strain evidence="3">DSM 16422</strain>
    </source>
</reference>
<gene>
    <name evidence="3" type="ORF">L2672_10640</name>
</gene>
<feature type="region of interest" description="Disordered" evidence="2">
    <location>
        <begin position="178"/>
        <end position="224"/>
    </location>
</feature>
<dbReference type="Pfam" id="PF12118">
    <property type="entry name" value="SprA-related"/>
    <property type="match status" value="1"/>
</dbReference>
<dbReference type="Proteomes" id="UP001139333">
    <property type="component" value="Unassembled WGS sequence"/>
</dbReference>
<dbReference type="InterPro" id="IPR021973">
    <property type="entry name" value="SprA-related"/>
</dbReference>
<comment type="caution">
    <text evidence="3">The sequence shown here is derived from an EMBL/GenBank/DDBJ whole genome shotgun (WGS) entry which is preliminary data.</text>
</comment>
<protein>
    <recommendedName>
        <fullName evidence="5">SprA-related family protein</fullName>
    </recommendedName>
</protein>
<keyword evidence="1" id="KW-0175">Coiled coil</keyword>
<dbReference type="EMBL" id="JAKIKP010000007">
    <property type="protein sequence ID" value="MCL1143152.1"/>
    <property type="molecule type" value="Genomic_DNA"/>
</dbReference>
<dbReference type="RefSeq" id="WP_248995835.1">
    <property type="nucleotide sequence ID" value="NZ_JAKIKP010000007.1"/>
</dbReference>
<sequence length="433" mass="47439">MDIRQPSNPMAVQVSIKRPTSTQSSRVDLAIAPDSKKGLTSPVIRNNVAYSMATTSQNAKLTSQSVTDNVRQNTLINSTSVKTTPNNISLTEGLSLRTGPGHISALNPLQIAMQSEEHNTQFEAKFNASDQATLPPSSLFQINNSKVNNTSAGFSINANNPVSKPLVNQTVDELSPTAQTDNITESVTHSIDKQSSQIQNENIAQDSQDDERQTEKETSQQQQKIDAIEQEIISELSARDMEVKQHEQAHKAVGGMFAQSPTYTYEKGPDGNRYAVEGEVKIDVSVIEGDPLATYNKMQKVYAAAMAPVQPSSADIKVAAEAVQKMNQAKAELAELRKDKVFSADDNQSINELANTYQQTNDEFQGFQESQLAPYQQAAESQQPSLIQVRFKQEMIESTETDKPLMPIATLAYQSNQADSTNENTHTSLNLTV</sequence>
<name>A0A9X1ZPA7_9GAMM</name>
<evidence type="ECO:0000256" key="2">
    <source>
        <dbReference type="SAM" id="MobiDB-lite"/>
    </source>
</evidence>
<feature type="coiled-coil region" evidence="1">
    <location>
        <begin position="319"/>
        <end position="346"/>
    </location>
</feature>
<evidence type="ECO:0000256" key="1">
    <source>
        <dbReference type="SAM" id="Coils"/>
    </source>
</evidence>
<evidence type="ECO:0000313" key="4">
    <source>
        <dbReference type="Proteomes" id="UP001139333"/>
    </source>
</evidence>
<accession>A0A9X1ZPA7</accession>
<keyword evidence="4" id="KW-1185">Reference proteome</keyword>
<feature type="compositionally biased region" description="Polar residues" evidence="2">
    <location>
        <begin position="178"/>
        <end position="206"/>
    </location>
</feature>
<evidence type="ECO:0000313" key="3">
    <source>
        <dbReference type="EMBL" id="MCL1143152.1"/>
    </source>
</evidence>
<proteinExistence type="predicted"/>
<dbReference type="AlphaFoldDB" id="A0A9X1ZPA7"/>
<organism evidence="3 4">
    <name type="scientific">Shewanella gaetbuli</name>
    <dbReference type="NCBI Taxonomy" id="220752"/>
    <lineage>
        <taxon>Bacteria</taxon>
        <taxon>Pseudomonadati</taxon>
        <taxon>Pseudomonadota</taxon>
        <taxon>Gammaproteobacteria</taxon>
        <taxon>Alteromonadales</taxon>
        <taxon>Shewanellaceae</taxon>
        <taxon>Shewanella</taxon>
    </lineage>
</organism>
<evidence type="ECO:0008006" key="5">
    <source>
        <dbReference type="Google" id="ProtNLM"/>
    </source>
</evidence>